<dbReference type="InterPro" id="IPR015867">
    <property type="entry name" value="N-reg_PII/ATP_PRibTrfase_C"/>
</dbReference>
<dbReference type="PANTHER" id="PTHR30115">
    <property type="entry name" value="NITROGEN REGULATORY PROTEIN P-II"/>
    <property type="match status" value="1"/>
</dbReference>
<evidence type="ECO:0000256" key="4">
    <source>
        <dbReference type="ARBA" id="ARBA00023231"/>
    </source>
</evidence>
<dbReference type="PROSITE" id="PS00638">
    <property type="entry name" value="PII_GLNB_CTER"/>
    <property type="match status" value="1"/>
</dbReference>
<dbReference type="InterPro" id="IPR017918">
    <property type="entry name" value="N-reg_PII_CS"/>
</dbReference>
<dbReference type="SMART" id="SM00938">
    <property type="entry name" value="P-II"/>
    <property type="match status" value="1"/>
</dbReference>
<evidence type="ECO:0000313" key="7">
    <source>
        <dbReference type="EMBL" id="PAV07746.1"/>
    </source>
</evidence>
<accession>A0A2A2HEK1</accession>
<evidence type="ECO:0000256" key="6">
    <source>
        <dbReference type="RuleBase" id="RU003936"/>
    </source>
</evidence>
<evidence type="ECO:0000256" key="3">
    <source>
        <dbReference type="ARBA" id="ARBA00023163"/>
    </source>
</evidence>
<dbReference type="PANTHER" id="PTHR30115:SF11">
    <property type="entry name" value="NITROGEN REGULATORY PROTEIN P-II HOMOLOG"/>
    <property type="match status" value="1"/>
</dbReference>
<dbReference type="Proteomes" id="UP000217528">
    <property type="component" value="Unassembled WGS sequence"/>
</dbReference>
<keyword evidence="3" id="KW-0804">Transcription</keyword>
<reference evidence="7 8" key="1">
    <citation type="journal article" date="2017" name="BMC Genomics">
        <title>Genomic analysis of methanogenic archaea reveals a shift towards energy conservation.</title>
        <authorList>
            <person name="Gilmore S.P."/>
            <person name="Henske J.K."/>
            <person name="Sexton J.A."/>
            <person name="Solomon K.V."/>
            <person name="Seppala S."/>
            <person name="Yoo J.I."/>
            <person name="Huyett L.M."/>
            <person name="Pressman A."/>
            <person name="Cogan J.Z."/>
            <person name="Kivenson V."/>
            <person name="Peng X."/>
            <person name="Tan Y."/>
            <person name="Valentine D.L."/>
            <person name="O'Malley M.A."/>
        </authorList>
    </citation>
    <scope>NUCLEOTIDE SEQUENCE [LARGE SCALE GENOMIC DNA]</scope>
    <source>
        <strain evidence="7 8">1R-7</strain>
    </source>
</reference>
<keyword evidence="4" id="KW-0535">Nitrogen fixation</keyword>
<keyword evidence="2" id="KW-0805">Transcription regulation</keyword>
<dbReference type="Pfam" id="PF00543">
    <property type="entry name" value="P-II"/>
    <property type="match status" value="1"/>
</dbReference>
<evidence type="ECO:0000256" key="1">
    <source>
        <dbReference type="ARBA" id="ARBA00002440"/>
    </source>
</evidence>
<dbReference type="InterPro" id="IPR002187">
    <property type="entry name" value="N-reg_PII"/>
</dbReference>
<feature type="modified residue" description="O-UMP-tyrosine" evidence="5">
    <location>
        <position position="51"/>
    </location>
</feature>
<keyword evidence="5" id="KW-0597">Phosphoprotein</keyword>
<dbReference type="EMBL" id="LMVN01000009">
    <property type="protein sequence ID" value="PAV07746.1"/>
    <property type="molecule type" value="Genomic_DNA"/>
</dbReference>
<sequence length="112" mass="12513">MQKVEAIIRTEKLDIVINNLNEINCNGITVVDVKGHGNQMGLTEKYRGNTYKIDLIPKIKLEIITEDTKVDEIIQVIRDSAYTGAIGDGKIFISEVEEVIRIRTGEKGIDAI</sequence>
<comment type="similarity">
    <text evidence="6">Belongs to the P(II) protein family.</text>
</comment>
<dbReference type="InterPro" id="IPR011322">
    <property type="entry name" value="N-reg_PII-like_a/b"/>
</dbReference>
<evidence type="ECO:0000256" key="2">
    <source>
        <dbReference type="ARBA" id="ARBA00023015"/>
    </source>
</evidence>
<name>A0A2A2HEK1_9EURY</name>
<dbReference type="GO" id="GO:0005829">
    <property type="term" value="C:cytosol"/>
    <property type="evidence" value="ECO:0007669"/>
    <property type="project" value="TreeGrafter"/>
</dbReference>
<evidence type="ECO:0000313" key="8">
    <source>
        <dbReference type="Proteomes" id="UP000217528"/>
    </source>
</evidence>
<dbReference type="Gene3D" id="3.30.70.120">
    <property type="match status" value="1"/>
</dbReference>
<comment type="function">
    <text evidence="1">Could be involved in the regulation of nitrogen fixation.</text>
</comment>
<comment type="caution">
    <text evidence="7">The sequence shown here is derived from an EMBL/GenBank/DDBJ whole genome shotgun (WGS) entry which is preliminary data.</text>
</comment>
<proteinExistence type="inferred from homology"/>
<dbReference type="AlphaFoldDB" id="A0A2A2HEK1"/>
<dbReference type="OrthoDB" id="10960at2157"/>
<evidence type="ECO:0000256" key="5">
    <source>
        <dbReference type="PIRSR" id="PIRSR602187-50"/>
    </source>
</evidence>
<dbReference type="GO" id="GO:0005524">
    <property type="term" value="F:ATP binding"/>
    <property type="evidence" value="ECO:0007669"/>
    <property type="project" value="TreeGrafter"/>
</dbReference>
<dbReference type="PROSITE" id="PS51343">
    <property type="entry name" value="PII_GLNB_DOM"/>
    <property type="match status" value="1"/>
</dbReference>
<dbReference type="GO" id="GO:0030234">
    <property type="term" value="F:enzyme regulator activity"/>
    <property type="evidence" value="ECO:0007669"/>
    <property type="project" value="InterPro"/>
</dbReference>
<organism evidence="7 8">
    <name type="scientific">Methanosphaera cuniculi</name>
    <dbReference type="NCBI Taxonomy" id="1077256"/>
    <lineage>
        <taxon>Archaea</taxon>
        <taxon>Methanobacteriati</taxon>
        <taxon>Methanobacteriota</taxon>
        <taxon>Methanomada group</taxon>
        <taxon>Methanobacteria</taxon>
        <taxon>Methanobacteriales</taxon>
        <taxon>Methanobacteriaceae</taxon>
        <taxon>Methanosphaera</taxon>
    </lineage>
</organism>
<dbReference type="GO" id="GO:0006808">
    <property type="term" value="P:regulation of nitrogen utilization"/>
    <property type="evidence" value="ECO:0007669"/>
    <property type="project" value="InterPro"/>
</dbReference>
<keyword evidence="8" id="KW-1185">Reference proteome</keyword>
<dbReference type="PRINTS" id="PR00340">
    <property type="entry name" value="PIIGLNB"/>
</dbReference>
<dbReference type="SUPFAM" id="SSF54913">
    <property type="entry name" value="GlnB-like"/>
    <property type="match status" value="1"/>
</dbReference>
<protein>
    <submittedName>
        <fullName evidence="7">Transcriptional regulator</fullName>
    </submittedName>
</protein>
<gene>
    <name evidence="7" type="ORF">ASJ82_00880</name>
</gene>